<evidence type="ECO:0000256" key="2">
    <source>
        <dbReference type="ARBA" id="ARBA00009508"/>
    </source>
</evidence>
<protein>
    <recommendedName>
        <fullName evidence="7">Complex III assembly factor LYRM7</fullName>
    </recommendedName>
    <alternativeName>
        <fullName evidence="8">LYR motif-containing protein 7</fullName>
    </alternativeName>
</protein>
<comment type="subunit">
    <text evidence="6">Interacts with UQCRFS1.</text>
</comment>
<evidence type="ECO:0000256" key="3">
    <source>
        <dbReference type="ARBA" id="ARBA00023128"/>
    </source>
</evidence>
<dbReference type="OrthoDB" id="529194at2759"/>
<evidence type="ECO:0000256" key="4">
    <source>
        <dbReference type="ARBA" id="ARBA00023186"/>
    </source>
</evidence>
<feature type="domain" description="Complex 1 LYR protein" evidence="10">
    <location>
        <begin position="5"/>
        <end position="60"/>
    </location>
</feature>
<comment type="similarity">
    <text evidence="2">Belongs to the complex I LYR family.</text>
</comment>
<dbReference type="InterPro" id="IPR045298">
    <property type="entry name" value="Complex1_LYR_LYRM7"/>
</dbReference>
<organism evidence="11 12">
    <name type="scientific">Chironomus riparius</name>
    <dbReference type="NCBI Taxonomy" id="315576"/>
    <lineage>
        <taxon>Eukaryota</taxon>
        <taxon>Metazoa</taxon>
        <taxon>Ecdysozoa</taxon>
        <taxon>Arthropoda</taxon>
        <taxon>Hexapoda</taxon>
        <taxon>Insecta</taxon>
        <taxon>Pterygota</taxon>
        <taxon>Neoptera</taxon>
        <taxon>Endopterygota</taxon>
        <taxon>Diptera</taxon>
        <taxon>Nematocera</taxon>
        <taxon>Chironomoidea</taxon>
        <taxon>Chironomidae</taxon>
        <taxon>Chironominae</taxon>
        <taxon>Chironomus</taxon>
    </lineage>
</organism>
<name>A0A9N9WTP7_9DIPT</name>
<dbReference type="CDD" id="cd20267">
    <property type="entry name" value="Complex1_LYR_LYRM7"/>
    <property type="match status" value="1"/>
</dbReference>
<dbReference type="PANTHER" id="PTHR46749">
    <property type="entry name" value="COMPLEX III ASSEMBLY FACTOR LYRM7"/>
    <property type="match status" value="1"/>
</dbReference>
<evidence type="ECO:0000256" key="8">
    <source>
        <dbReference type="ARBA" id="ARBA00031830"/>
    </source>
</evidence>
<dbReference type="AlphaFoldDB" id="A0A9N9WTP7"/>
<evidence type="ECO:0000259" key="10">
    <source>
        <dbReference type="Pfam" id="PF05347"/>
    </source>
</evidence>
<reference evidence="11" key="1">
    <citation type="submission" date="2022-01" db="EMBL/GenBank/DDBJ databases">
        <authorList>
            <person name="King R."/>
        </authorList>
    </citation>
    <scope>NUCLEOTIDE SEQUENCE</scope>
</reference>
<evidence type="ECO:0000256" key="6">
    <source>
        <dbReference type="ARBA" id="ARBA00025809"/>
    </source>
</evidence>
<comment type="function">
    <text evidence="5">Assembly factor required for Rieske Fe-S protein UQCRFS1 incorporation into the cytochrome b-c1 (CIII) complex. Functions as a chaperone, binding to this subunit within the mitochondrial matrix and stabilizing it prior to its translocation and insertion into the late CIII dimeric intermediate within the mitochondrial inner membrane.</text>
</comment>
<dbReference type="Pfam" id="PF05347">
    <property type="entry name" value="Complex1_LYR"/>
    <property type="match status" value="1"/>
</dbReference>
<dbReference type="PANTHER" id="PTHR46749:SF1">
    <property type="entry name" value="COMPLEX III ASSEMBLY FACTOR LYRM7"/>
    <property type="match status" value="1"/>
</dbReference>
<keyword evidence="3" id="KW-0496">Mitochondrion</keyword>
<keyword evidence="4" id="KW-0143">Chaperone</keyword>
<reference evidence="11" key="2">
    <citation type="submission" date="2022-10" db="EMBL/GenBank/DDBJ databases">
        <authorList>
            <consortium name="ENA_rothamsted_submissions"/>
            <consortium name="culmorum"/>
            <person name="King R."/>
        </authorList>
    </citation>
    <scope>NUCLEOTIDE SEQUENCE</scope>
</reference>
<dbReference type="GO" id="GO:0044183">
    <property type="term" value="F:protein folding chaperone"/>
    <property type="evidence" value="ECO:0007669"/>
    <property type="project" value="TreeGrafter"/>
</dbReference>
<feature type="region of interest" description="Disordered" evidence="9">
    <location>
        <begin position="97"/>
        <end position="116"/>
    </location>
</feature>
<evidence type="ECO:0000256" key="1">
    <source>
        <dbReference type="ARBA" id="ARBA00004305"/>
    </source>
</evidence>
<gene>
    <name evidence="11" type="ORF">CHIRRI_LOCUS8456</name>
</gene>
<dbReference type="GO" id="GO:0034551">
    <property type="term" value="P:mitochondrial respiratory chain complex III assembly"/>
    <property type="evidence" value="ECO:0007669"/>
    <property type="project" value="InterPro"/>
</dbReference>
<dbReference type="InterPro" id="IPR008011">
    <property type="entry name" value="Complex1_LYR_dom"/>
</dbReference>
<proteinExistence type="inferred from homology"/>
<evidence type="ECO:0000256" key="9">
    <source>
        <dbReference type="SAM" id="MobiDB-lite"/>
    </source>
</evidence>
<dbReference type="InterPro" id="IPR050435">
    <property type="entry name" value="MZM1/LYRM7"/>
</dbReference>
<evidence type="ECO:0000313" key="12">
    <source>
        <dbReference type="Proteomes" id="UP001153620"/>
    </source>
</evidence>
<dbReference type="EMBL" id="OU895878">
    <property type="protein sequence ID" value="CAG9805587.1"/>
    <property type="molecule type" value="Genomic_DNA"/>
</dbReference>
<dbReference type="Proteomes" id="UP001153620">
    <property type="component" value="Chromosome 2"/>
</dbReference>
<evidence type="ECO:0000256" key="5">
    <source>
        <dbReference type="ARBA" id="ARBA00025430"/>
    </source>
</evidence>
<comment type="subcellular location">
    <subcellularLocation>
        <location evidence="1">Mitochondrion matrix</location>
    </subcellularLocation>
</comment>
<evidence type="ECO:0000313" key="11">
    <source>
        <dbReference type="EMBL" id="CAG9805587.1"/>
    </source>
</evidence>
<sequence length="116" mass="13630">MSSRKTVLELYKRLNKIAKEVFDQDVRALNQAQEKIRIEFRKNKDLEKQDEIDQKIKIGIDVGEILKKQVVQIVKKPEVNVYELKLRNSTEKLQNTIFKPNVELPPPRSKKCKDPS</sequence>
<keyword evidence="12" id="KW-1185">Reference proteome</keyword>
<evidence type="ECO:0000256" key="7">
    <source>
        <dbReference type="ARBA" id="ARBA00026165"/>
    </source>
</evidence>
<accession>A0A9N9WTP7</accession>
<dbReference type="GO" id="GO:0005759">
    <property type="term" value="C:mitochondrial matrix"/>
    <property type="evidence" value="ECO:0007669"/>
    <property type="project" value="UniProtKB-SubCell"/>
</dbReference>